<sequence>MSNVVSASSHITHLIGSQSTKTILHNTQQIKISLVDTLQEDAPSQFAIYPCDSFIFVIEGQLFLRTTDEENTLKAHQGSWLHYQNSCQTVTLSAHAKYLVFEVKKQLTDSETQMIKVANGQAQKHKDKDGLLHWTLSESHASRFEMLFFPPNYKSARHYFKNSSQFLYGLGKHGHAVQLNNEKNAPADIPDFGIFLNTKESFSFINPKKSSIPVLRVFTPPPKSGRVFVLKKQD</sequence>
<dbReference type="KEGG" id="mme:Marme_1487"/>
<dbReference type="HOGENOM" id="CLU_1136972_0_0_6"/>
<evidence type="ECO:0000313" key="2">
    <source>
        <dbReference type="Proteomes" id="UP000001062"/>
    </source>
</evidence>
<dbReference type="Proteomes" id="UP000001062">
    <property type="component" value="Chromosome"/>
</dbReference>
<protein>
    <recommendedName>
        <fullName evidence="3">Pirin domain protein</fullName>
    </recommendedName>
</protein>
<dbReference type="OrthoDB" id="6104526at2"/>
<name>F2JY18_MARM1</name>
<organism evidence="1 2">
    <name type="scientific">Marinomonas mediterranea (strain ATCC 700492 / JCM 21426 / NBRC 103028 / MMB-1)</name>
    <dbReference type="NCBI Taxonomy" id="717774"/>
    <lineage>
        <taxon>Bacteria</taxon>
        <taxon>Pseudomonadati</taxon>
        <taxon>Pseudomonadota</taxon>
        <taxon>Gammaproteobacteria</taxon>
        <taxon>Oceanospirillales</taxon>
        <taxon>Oceanospirillaceae</taxon>
        <taxon>Marinomonas</taxon>
    </lineage>
</organism>
<dbReference type="PATRIC" id="fig|717774.3.peg.1543"/>
<keyword evidence="2" id="KW-1185">Reference proteome</keyword>
<dbReference type="EMBL" id="CP002583">
    <property type="protein sequence ID" value="ADZ90754.1"/>
    <property type="molecule type" value="Genomic_DNA"/>
</dbReference>
<proteinExistence type="predicted"/>
<gene>
    <name evidence="1" type="ordered locus">Marme_1487</name>
</gene>
<evidence type="ECO:0000313" key="1">
    <source>
        <dbReference type="EMBL" id="ADZ90754.1"/>
    </source>
</evidence>
<reference evidence="1 2" key="1">
    <citation type="journal article" date="2012" name="Stand. Genomic Sci.">
        <title>Complete genome sequence of the melanogenic marine bacterium Marinomonas mediterranea type strain (MMB-1(T)).</title>
        <authorList>
            <person name="Lucas-Elio P."/>
            <person name="Goodwin L."/>
            <person name="Woyke T."/>
            <person name="Pitluck S."/>
            <person name="Nolan M."/>
            <person name="Kyrpides N.C."/>
            <person name="Detter J.C."/>
            <person name="Copeland A."/>
            <person name="Teshima H."/>
            <person name="Bruce D."/>
            <person name="Detter C."/>
            <person name="Tapia R."/>
            <person name="Han S."/>
            <person name="Land M.L."/>
            <person name="Ivanova N."/>
            <person name="Mikhailova N."/>
            <person name="Johnston A.W."/>
            <person name="Sanchez-Amat A."/>
        </authorList>
    </citation>
    <scope>NUCLEOTIDE SEQUENCE [LARGE SCALE GENOMIC DNA]</scope>
    <source>
        <strain evidence="2">ATCC 700492 / JCM 21426 / NBRC 103028 / MMB-1</strain>
    </source>
</reference>
<dbReference type="RefSeq" id="WP_013660659.1">
    <property type="nucleotide sequence ID" value="NC_015276.1"/>
</dbReference>
<accession>F2JY18</accession>
<evidence type="ECO:0008006" key="3">
    <source>
        <dbReference type="Google" id="ProtNLM"/>
    </source>
</evidence>
<dbReference type="AlphaFoldDB" id="F2JY18"/>